<evidence type="ECO:0000313" key="2">
    <source>
        <dbReference type="EMBL" id="CDP27382.1"/>
    </source>
</evidence>
<reference evidence="3" key="2">
    <citation type="journal article" date="2014" name="Genetics">
        <title>Maintaining two mating types: Structure of the mating type locus and its role in heterokaryosis in Podospora anserina.</title>
        <authorList>
            <person name="Grognet P."/>
            <person name="Bidard F."/>
            <person name="Kuchly C."/>
            <person name="Tong L.C.H."/>
            <person name="Coppin E."/>
            <person name="Benkhali J.A."/>
            <person name="Couloux A."/>
            <person name="Wincker P."/>
            <person name="Debuchy R."/>
            <person name="Silar P."/>
        </authorList>
    </citation>
    <scope>GENOME REANNOTATION</scope>
    <source>
        <strain evidence="3">S / ATCC MYA-4624 / DSM 980 / FGSC 10383</strain>
    </source>
</reference>
<dbReference type="InterPro" id="IPR010730">
    <property type="entry name" value="HET"/>
</dbReference>
<dbReference type="PANTHER" id="PTHR33112:SF16">
    <property type="entry name" value="HETEROKARYON INCOMPATIBILITY DOMAIN-CONTAINING PROTEIN"/>
    <property type="match status" value="1"/>
</dbReference>
<dbReference type="eggNOG" id="ENOG502SICY">
    <property type="taxonomic scope" value="Eukaryota"/>
</dbReference>
<evidence type="ECO:0000313" key="3">
    <source>
        <dbReference type="Proteomes" id="UP000001197"/>
    </source>
</evidence>
<protein>
    <recommendedName>
        <fullName evidence="1">Heterokaryon incompatibility domain-containing protein</fullName>
    </recommendedName>
</protein>
<proteinExistence type="predicted"/>
<dbReference type="Pfam" id="PF06985">
    <property type="entry name" value="HET"/>
    <property type="match status" value="1"/>
</dbReference>
<dbReference type="PANTHER" id="PTHR33112">
    <property type="entry name" value="DOMAIN PROTEIN, PUTATIVE-RELATED"/>
    <property type="match status" value="1"/>
</dbReference>
<dbReference type="Proteomes" id="UP000001197">
    <property type="component" value="Chromosome 3"/>
</dbReference>
<accession>A0A090CNC0</accession>
<evidence type="ECO:0000259" key="1">
    <source>
        <dbReference type="Pfam" id="PF06985"/>
    </source>
</evidence>
<organism evidence="2 3">
    <name type="scientific">Podospora anserina (strain S / ATCC MYA-4624 / DSM 980 / FGSC 10383)</name>
    <name type="common">Pleurage anserina</name>
    <dbReference type="NCBI Taxonomy" id="515849"/>
    <lineage>
        <taxon>Eukaryota</taxon>
        <taxon>Fungi</taxon>
        <taxon>Dikarya</taxon>
        <taxon>Ascomycota</taxon>
        <taxon>Pezizomycotina</taxon>
        <taxon>Sordariomycetes</taxon>
        <taxon>Sordariomycetidae</taxon>
        <taxon>Sordariales</taxon>
        <taxon>Podosporaceae</taxon>
        <taxon>Podospora</taxon>
        <taxon>Podospora anserina</taxon>
    </lineage>
</organism>
<feature type="domain" description="Heterokaryon incompatibility" evidence="1">
    <location>
        <begin position="153"/>
        <end position="327"/>
    </location>
</feature>
<dbReference type="AlphaFoldDB" id="A0A090CNC0"/>
<dbReference type="EMBL" id="FO904938">
    <property type="protein sequence ID" value="CDP27382.1"/>
    <property type="molecule type" value="Genomic_DNA"/>
</dbReference>
<reference evidence="2 3" key="1">
    <citation type="journal article" date="2008" name="Genome Biol.">
        <title>The genome sequence of the model ascomycete fungus Podospora anserina.</title>
        <authorList>
            <person name="Espagne E."/>
            <person name="Lespinet O."/>
            <person name="Malagnac F."/>
            <person name="Da Silva C."/>
            <person name="Jaillon O."/>
            <person name="Porcel B.M."/>
            <person name="Couloux A."/>
            <person name="Aury J.-M."/>
            <person name="Segurens B."/>
            <person name="Poulain J."/>
            <person name="Anthouard V."/>
            <person name="Grossetete S."/>
            <person name="Khalili H."/>
            <person name="Coppin E."/>
            <person name="Dequard-Chablat M."/>
            <person name="Picard M."/>
            <person name="Contamine V."/>
            <person name="Arnaise S."/>
            <person name="Bourdais A."/>
            <person name="Berteaux-Lecellier V."/>
            <person name="Gautheret D."/>
            <person name="de Vries R.P."/>
            <person name="Battaglia E."/>
            <person name="Coutinho P.M."/>
            <person name="Danchin E.G.J."/>
            <person name="Henrissat B."/>
            <person name="El Khoury R."/>
            <person name="Sainsard-Chanet A."/>
            <person name="Boivin A."/>
            <person name="Pinan-Lucarre B."/>
            <person name="Sellem C.H."/>
            <person name="Debuchy R."/>
            <person name="Wincker P."/>
            <person name="Weissenbach J."/>
            <person name="Silar P."/>
        </authorList>
    </citation>
    <scope>NUCLEOTIDE SEQUENCE [LARGE SCALE GENOMIC DNA]</scope>
    <source>
        <strain evidence="3">S / ATCC MYA-4624 / DSM 980 / FGSC 10383</strain>
    </source>
</reference>
<dbReference type="InParanoid" id="A0A090CNC0"/>
<sequence length="725" mass="82703">MRGPEPLWITIRAYRVWKNPDMDTIASFSGLHLRVVFDDNLPIEVPRPVIIKWVAEAAPSMGTHTASLHCRLGKLTSLDNEHLHTVLYLQPRQYYIRDSYLRWARGQIAECEKHDHQLADDSFCPERLLDVQGIELRLVAREEAFTAAQISKYAALSYCWGSTGDDARAQITLTQGSLAQHRLGIRFKRLPLSVQDAVAMTRALSLRYLWVDALCISQDDPADWDRQCVDMHKIYGNAFVTLCAASSQSCRQGFLQPKPEHRILMPYRSSFAPFSGQYCLRLRGAEADIDYASVVTSLRIAFVARDTRHEDFKTDSRWARRGWVFQERASSLRSIVFGKQNLHFVCSKTTKTMNASYSSYEAESWRRDDAVFSLYRPRGGHTQSEVLDSWLELIQAYSKILPESFTDRSDFLPAISGLAGLYHRYLKASQGVVDAFLDPEKDYIAGYWRQDIPRSILWHLVTNPTATPTLPNYISSLHYQSHELHLPSWSQISRGYTHSILNNKQCGIYPHNPLNNNNNNNNNFKPEMEILNTHNTTPLGEKNPFGAIRPNPHLHIRTKVLAFATIPDNRRVFSVGSPIHHHHHHHHHRSRVSTEFELRYNLHPLCLVTLDFAPNHNNSHTNQRTLDDDDDDVKSDLLLSRCQLALVGRYSSIDPLGLVLYPILPPPPPPPKTSGGGSPQHQHFYRVGLFTGPGPGDDMSRLYTEQPPASALFDFLAEERVIFLY</sequence>
<keyword evidence="3" id="KW-1185">Reference proteome</keyword>
<name>A0A090CNC0_PODAN</name>
<dbReference type="STRING" id="515849.A0A090CNC0"/>